<dbReference type="CDD" id="cd02037">
    <property type="entry name" value="Mrp_NBP35"/>
    <property type="match status" value="1"/>
</dbReference>
<keyword evidence="4 6" id="KW-0408">Iron</keyword>
<reference evidence="7 8" key="1">
    <citation type="submission" date="2023-02" db="EMBL/GenBank/DDBJ databases">
        <title>Genome Sequence of L. cardiaca H63T.</title>
        <authorList>
            <person name="Lopez A.E."/>
            <person name="Cianciotto N.P."/>
        </authorList>
    </citation>
    <scope>NUCLEOTIDE SEQUENCE [LARGE SCALE GENOMIC DNA]</scope>
    <source>
        <strain evidence="7 8">H63</strain>
    </source>
</reference>
<dbReference type="HAMAP" id="MF_02040">
    <property type="entry name" value="Mrp_NBP35"/>
    <property type="match status" value="1"/>
</dbReference>
<dbReference type="RefSeq" id="WP_275089520.1">
    <property type="nucleotide sequence ID" value="NZ_CP119078.1"/>
</dbReference>
<evidence type="ECO:0000313" key="7">
    <source>
        <dbReference type="EMBL" id="WED43708.1"/>
    </source>
</evidence>
<evidence type="ECO:0000256" key="3">
    <source>
        <dbReference type="ARBA" id="ARBA00022840"/>
    </source>
</evidence>
<comment type="subunit">
    <text evidence="6">Homodimer.</text>
</comment>
<name>A0ABY8AT69_9GAMM</name>
<dbReference type="InterPro" id="IPR027417">
    <property type="entry name" value="P-loop_NTPase"/>
</dbReference>
<accession>A0ABY8AT69</accession>
<dbReference type="Pfam" id="PF10609">
    <property type="entry name" value="ParA"/>
    <property type="match status" value="1"/>
</dbReference>
<keyword evidence="6" id="KW-0378">Hydrolase</keyword>
<dbReference type="PANTHER" id="PTHR42961">
    <property type="entry name" value="IRON-SULFUR PROTEIN NUBPL"/>
    <property type="match status" value="1"/>
</dbReference>
<dbReference type="InterPro" id="IPR019591">
    <property type="entry name" value="Mrp/NBP35_ATP-bd"/>
</dbReference>
<keyword evidence="1 6" id="KW-0479">Metal-binding</keyword>
<gene>
    <name evidence="7" type="primary">apbC</name>
    <name evidence="7" type="ORF">PXX05_02720</name>
</gene>
<dbReference type="Proteomes" id="UP001222087">
    <property type="component" value="Chromosome"/>
</dbReference>
<organism evidence="7 8">
    <name type="scientific">Legionella cardiaca</name>
    <dbReference type="NCBI Taxonomy" id="1071983"/>
    <lineage>
        <taxon>Bacteria</taxon>
        <taxon>Pseudomonadati</taxon>
        <taxon>Pseudomonadota</taxon>
        <taxon>Gammaproteobacteria</taxon>
        <taxon>Legionellales</taxon>
        <taxon>Legionellaceae</taxon>
        <taxon>Legionella</taxon>
    </lineage>
</organism>
<keyword evidence="3 6" id="KW-0067">ATP-binding</keyword>
<evidence type="ECO:0000256" key="1">
    <source>
        <dbReference type="ARBA" id="ARBA00022723"/>
    </source>
</evidence>
<evidence type="ECO:0000256" key="6">
    <source>
        <dbReference type="HAMAP-Rule" id="MF_02040"/>
    </source>
</evidence>
<keyword evidence="2 6" id="KW-0547">Nucleotide-binding</keyword>
<dbReference type="EMBL" id="CP119078">
    <property type="protein sequence ID" value="WED43708.1"/>
    <property type="molecule type" value="Genomic_DNA"/>
</dbReference>
<dbReference type="SUPFAM" id="SSF52540">
    <property type="entry name" value="P-loop containing nucleoside triphosphate hydrolases"/>
    <property type="match status" value="1"/>
</dbReference>
<evidence type="ECO:0000313" key="8">
    <source>
        <dbReference type="Proteomes" id="UP001222087"/>
    </source>
</evidence>
<dbReference type="NCBIfam" id="NF008669">
    <property type="entry name" value="PRK11670.1"/>
    <property type="match status" value="1"/>
</dbReference>
<dbReference type="PROSITE" id="PS01215">
    <property type="entry name" value="MRP"/>
    <property type="match status" value="1"/>
</dbReference>
<dbReference type="InterPro" id="IPR033756">
    <property type="entry name" value="YlxH/NBP35"/>
</dbReference>
<comment type="function">
    <text evidence="6">Binds and transfers iron-sulfur (Fe-S) clusters to target apoproteins. Can hydrolyze ATP.</text>
</comment>
<dbReference type="InterPro" id="IPR044304">
    <property type="entry name" value="NUBPL-like"/>
</dbReference>
<keyword evidence="8" id="KW-1185">Reference proteome</keyword>
<feature type="binding site" evidence="6">
    <location>
        <begin position="105"/>
        <end position="112"/>
    </location>
    <ligand>
        <name>ATP</name>
        <dbReference type="ChEBI" id="CHEBI:30616"/>
    </ligand>
</feature>
<evidence type="ECO:0000256" key="2">
    <source>
        <dbReference type="ARBA" id="ARBA00022741"/>
    </source>
</evidence>
<evidence type="ECO:0000256" key="4">
    <source>
        <dbReference type="ARBA" id="ARBA00023004"/>
    </source>
</evidence>
<keyword evidence="5 6" id="KW-0411">Iron-sulfur</keyword>
<comment type="similarity">
    <text evidence="6">Belongs to the Mrp/NBP35 ATP-binding proteins family.</text>
</comment>
<dbReference type="PANTHER" id="PTHR42961:SF2">
    <property type="entry name" value="IRON-SULFUR PROTEIN NUBPL"/>
    <property type="match status" value="1"/>
</dbReference>
<protein>
    <recommendedName>
        <fullName evidence="6">Iron-sulfur cluster carrier protein</fullName>
    </recommendedName>
</protein>
<dbReference type="InterPro" id="IPR000808">
    <property type="entry name" value="Mrp-like_CS"/>
</dbReference>
<proteinExistence type="inferred from homology"/>
<evidence type="ECO:0000256" key="5">
    <source>
        <dbReference type="ARBA" id="ARBA00023014"/>
    </source>
</evidence>
<sequence length="357" mass="38379">MKIENTITNVLANVKDKILDLTVQQMGLQPVIQVSDKQITITLKGGFPMQPLEQSLLPSLIESMQQALPDYQVAINLDFFVKAHRTQLVGKGLRGIKNTIAIASGKGGVGKSTVTVNLAIALAKAGAKVGILDADIYGPSIPLMLGNTSAVQVSDEHYLPVSAHGIQAMSIGYLTDSQEALIWRGPMLAKSLIQMLDLTLWDELDYLLIDLPPGTGDIQLSLVQKIPLTAAIVVTTPQNVATLDAQKAIKMFARTNIDVLGLVENMSLHICSHCGHEEAIFGHGGGEKLSQSFAVPLLGELPLDKRIQIECDEGKPTASQENHALATAFMKTALHAAIALSQKPLNYADRFPNIVVE</sequence>
<dbReference type="Gene3D" id="3.40.50.300">
    <property type="entry name" value="P-loop containing nucleotide triphosphate hydrolases"/>
    <property type="match status" value="1"/>
</dbReference>